<evidence type="ECO:0000256" key="1">
    <source>
        <dbReference type="SAM" id="MobiDB-lite"/>
    </source>
</evidence>
<protein>
    <submittedName>
        <fullName evidence="2">Uncharacterized protein</fullName>
    </submittedName>
</protein>
<evidence type="ECO:0000313" key="3">
    <source>
        <dbReference type="Proteomes" id="UP001472677"/>
    </source>
</evidence>
<accession>A0ABR2EUM0</accession>
<dbReference type="Proteomes" id="UP001472677">
    <property type="component" value="Unassembled WGS sequence"/>
</dbReference>
<feature type="region of interest" description="Disordered" evidence="1">
    <location>
        <begin position="18"/>
        <end position="41"/>
    </location>
</feature>
<sequence>MRWGLRLTCGVQGSVGDEIQSNPIQGKARQGKQGEGEAEATFNGGPLPLPLVFGHMFHQLSLRCKYQTRKSFNRQE</sequence>
<gene>
    <name evidence="2" type="ORF">V6N12_059262</name>
</gene>
<name>A0ABR2EUM0_9ROSI</name>
<reference evidence="2 3" key="1">
    <citation type="journal article" date="2024" name="G3 (Bethesda)">
        <title>Genome assembly of Hibiscus sabdariffa L. provides insights into metabolisms of medicinal natural products.</title>
        <authorList>
            <person name="Kim T."/>
        </authorList>
    </citation>
    <scope>NUCLEOTIDE SEQUENCE [LARGE SCALE GENOMIC DNA]</scope>
    <source>
        <strain evidence="2">TK-2024</strain>
        <tissue evidence="2">Old leaves</tissue>
    </source>
</reference>
<proteinExistence type="predicted"/>
<organism evidence="2 3">
    <name type="scientific">Hibiscus sabdariffa</name>
    <name type="common">roselle</name>
    <dbReference type="NCBI Taxonomy" id="183260"/>
    <lineage>
        <taxon>Eukaryota</taxon>
        <taxon>Viridiplantae</taxon>
        <taxon>Streptophyta</taxon>
        <taxon>Embryophyta</taxon>
        <taxon>Tracheophyta</taxon>
        <taxon>Spermatophyta</taxon>
        <taxon>Magnoliopsida</taxon>
        <taxon>eudicotyledons</taxon>
        <taxon>Gunneridae</taxon>
        <taxon>Pentapetalae</taxon>
        <taxon>rosids</taxon>
        <taxon>malvids</taxon>
        <taxon>Malvales</taxon>
        <taxon>Malvaceae</taxon>
        <taxon>Malvoideae</taxon>
        <taxon>Hibiscus</taxon>
    </lineage>
</organism>
<keyword evidence="3" id="KW-1185">Reference proteome</keyword>
<dbReference type="EMBL" id="JBBPBM010000010">
    <property type="protein sequence ID" value="KAK8565708.1"/>
    <property type="molecule type" value="Genomic_DNA"/>
</dbReference>
<evidence type="ECO:0000313" key="2">
    <source>
        <dbReference type="EMBL" id="KAK8565708.1"/>
    </source>
</evidence>
<comment type="caution">
    <text evidence="2">The sequence shown here is derived from an EMBL/GenBank/DDBJ whole genome shotgun (WGS) entry which is preliminary data.</text>
</comment>